<organism evidence="1 2">
    <name type="scientific">Vitis vinifera</name>
    <name type="common">Grape</name>
    <dbReference type="NCBI Taxonomy" id="29760"/>
    <lineage>
        <taxon>Eukaryota</taxon>
        <taxon>Viridiplantae</taxon>
        <taxon>Streptophyta</taxon>
        <taxon>Embryophyta</taxon>
        <taxon>Tracheophyta</taxon>
        <taxon>Spermatophyta</taxon>
        <taxon>Magnoliopsida</taxon>
        <taxon>eudicotyledons</taxon>
        <taxon>Gunneridae</taxon>
        <taxon>Pentapetalae</taxon>
        <taxon>rosids</taxon>
        <taxon>Vitales</taxon>
        <taxon>Vitaceae</taxon>
        <taxon>Viteae</taxon>
        <taxon>Vitis</taxon>
    </lineage>
</organism>
<comment type="caution">
    <text evidence="1">The sequence shown here is derived from an EMBL/GenBank/DDBJ whole genome shotgun (WGS) entry which is preliminary data.</text>
</comment>
<proteinExistence type="predicted"/>
<evidence type="ECO:0000313" key="2">
    <source>
        <dbReference type="Proteomes" id="UP000288805"/>
    </source>
</evidence>
<dbReference type="EMBL" id="QGNW01000768">
    <property type="protein sequence ID" value="RVW62544.1"/>
    <property type="molecule type" value="Genomic_DNA"/>
</dbReference>
<dbReference type="Proteomes" id="UP000288805">
    <property type="component" value="Unassembled WGS sequence"/>
</dbReference>
<reference evidence="1 2" key="1">
    <citation type="journal article" date="2018" name="PLoS Genet.">
        <title>Population sequencing reveals clonal diversity and ancestral inbreeding in the grapevine cultivar Chardonnay.</title>
        <authorList>
            <person name="Roach M.J."/>
            <person name="Johnson D.L."/>
            <person name="Bohlmann J."/>
            <person name="van Vuuren H.J."/>
            <person name="Jones S.J."/>
            <person name="Pretorius I.S."/>
            <person name="Schmidt S.A."/>
            <person name="Borneman A.R."/>
        </authorList>
    </citation>
    <scope>NUCLEOTIDE SEQUENCE [LARGE SCALE GENOMIC DNA]</scope>
    <source>
        <strain evidence="2">cv. Chardonnay</strain>
        <tissue evidence="1">Leaf</tissue>
    </source>
</reference>
<name>A0A438FRF9_VITVI</name>
<dbReference type="Gene3D" id="3.40.50.2060">
    <property type="match status" value="1"/>
</dbReference>
<evidence type="ECO:0000313" key="1">
    <source>
        <dbReference type="EMBL" id="RVW62544.1"/>
    </source>
</evidence>
<protein>
    <submittedName>
        <fullName evidence="1">Uncharacterized protein</fullName>
    </submittedName>
</protein>
<dbReference type="AlphaFoldDB" id="A0A438FRF9"/>
<gene>
    <name evidence="1" type="ORF">CK203_063160</name>
</gene>
<dbReference type="InterPro" id="IPR043154">
    <property type="entry name" value="Sec-1-like_dom1"/>
</dbReference>
<accession>A0A438FRF9</accession>
<sequence length="124" mass="13151">MQGSGGAAGGLEGQDAAGRAWRCVGRGRKVSHAPAHQPPAVRNMWSVPGKEVAGKIRRKGLPVAGKIRRKGCRRGGDPTAMRLSGVVLIMDKRTIKVMSYSCKMADITEEGVSCKKTKGHSLKA</sequence>